<dbReference type="GO" id="GO:0008061">
    <property type="term" value="F:chitin binding"/>
    <property type="evidence" value="ECO:0007669"/>
    <property type="project" value="UniProtKB-KW"/>
</dbReference>
<dbReference type="InterPro" id="IPR036508">
    <property type="entry name" value="Chitin-bd_dom_sf"/>
</dbReference>
<feature type="compositionally biased region" description="Low complexity" evidence="6">
    <location>
        <begin position="316"/>
        <end position="325"/>
    </location>
</feature>
<feature type="domain" description="Chitin-binding type-2" evidence="8">
    <location>
        <begin position="154"/>
        <end position="218"/>
    </location>
</feature>
<keyword evidence="2 7" id="KW-0732">Signal</keyword>
<evidence type="ECO:0000256" key="4">
    <source>
        <dbReference type="ARBA" id="ARBA00023157"/>
    </source>
</evidence>
<sequence length="401" mass="44549">MFVCWLVSFLALALGASGQDVATECPAPNGFFADAQQCDKYYHCADNQLTEKLCSDGMAFSDINPSVEKCDLLSTVDCSDRPKLQIPRPTEHCKRLNGNFPPDEPNCQQAYRCVEGVSTLITCPEGLAFSLETGICDWPDQSGRKDCVVEKTDNFTCPKVRDDIAVSHPRYADPADCQYFYVCINGQTPRRNGCSFGQVFSTNTSTCTTPQKIPECADYYTEYFDQYFAEIERNPGKIDSSIMAAAIAAGYNVPKFRDRVRIQPGGRPSTQTESPSRSGPPRVSPTENRPSTRVRNRPNRRRPGQGGLRRRKRPRTTTTTTTTTTTPPPEYYDDDYYYYDDYYDTEGGNTNDVPVIGDLTTSTTTSQDTVANDPPAADPSPVSATRTSVPIRTPESRRTFA</sequence>
<keyword evidence="1" id="KW-0147">Chitin-binding</keyword>
<keyword evidence="5" id="KW-0325">Glycoprotein</keyword>
<dbReference type="Pfam" id="PF01607">
    <property type="entry name" value="CBM_14"/>
    <property type="match status" value="3"/>
</dbReference>
<feature type="domain" description="Chitin-binding type-2" evidence="8">
    <location>
        <begin position="90"/>
        <end position="149"/>
    </location>
</feature>
<organism evidence="9 10">
    <name type="scientific">Petrolisthes cinctipes</name>
    <name type="common">Flat porcelain crab</name>
    <dbReference type="NCBI Taxonomy" id="88211"/>
    <lineage>
        <taxon>Eukaryota</taxon>
        <taxon>Metazoa</taxon>
        <taxon>Ecdysozoa</taxon>
        <taxon>Arthropoda</taxon>
        <taxon>Crustacea</taxon>
        <taxon>Multicrustacea</taxon>
        <taxon>Malacostraca</taxon>
        <taxon>Eumalacostraca</taxon>
        <taxon>Eucarida</taxon>
        <taxon>Decapoda</taxon>
        <taxon>Pleocyemata</taxon>
        <taxon>Anomura</taxon>
        <taxon>Galatheoidea</taxon>
        <taxon>Porcellanidae</taxon>
        <taxon>Petrolisthes</taxon>
    </lineage>
</organism>
<dbReference type="SMART" id="SM00494">
    <property type="entry name" value="ChtBD2"/>
    <property type="match status" value="3"/>
</dbReference>
<evidence type="ECO:0000259" key="8">
    <source>
        <dbReference type="PROSITE" id="PS50940"/>
    </source>
</evidence>
<dbReference type="PANTHER" id="PTHR23301">
    <property type="entry name" value="CHITIN BINDING PERITROPHIN-A"/>
    <property type="match status" value="1"/>
</dbReference>
<feature type="region of interest" description="Disordered" evidence="6">
    <location>
        <begin position="258"/>
        <end position="401"/>
    </location>
</feature>
<feature type="signal peptide" evidence="7">
    <location>
        <begin position="1"/>
        <end position="18"/>
    </location>
</feature>
<feature type="compositionally biased region" description="Low complexity" evidence="6">
    <location>
        <begin position="274"/>
        <end position="291"/>
    </location>
</feature>
<feature type="compositionally biased region" description="Basic residues" evidence="6">
    <location>
        <begin position="292"/>
        <end position="315"/>
    </location>
</feature>
<dbReference type="PROSITE" id="PS50940">
    <property type="entry name" value="CHIT_BIND_II"/>
    <property type="match status" value="3"/>
</dbReference>
<dbReference type="AlphaFoldDB" id="A0AAE1F6L2"/>
<dbReference type="Proteomes" id="UP001286313">
    <property type="component" value="Unassembled WGS sequence"/>
</dbReference>
<dbReference type="GO" id="GO:0005576">
    <property type="term" value="C:extracellular region"/>
    <property type="evidence" value="ECO:0007669"/>
    <property type="project" value="InterPro"/>
</dbReference>
<name>A0AAE1F6L2_PETCI</name>
<keyword evidence="4" id="KW-1015">Disulfide bond</keyword>
<evidence type="ECO:0000256" key="5">
    <source>
        <dbReference type="ARBA" id="ARBA00023180"/>
    </source>
</evidence>
<feature type="domain" description="Chitin-binding type-2" evidence="8">
    <location>
        <begin position="22"/>
        <end position="80"/>
    </location>
</feature>
<feature type="chain" id="PRO_5042288813" description="Chitin-binding type-2 domain-containing protein" evidence="7">
    <location>
        <begin position="19"/>
        <end position="401"/>
    </location>
</feature>
<evidence type="ECO:0000256" key="2">
    <source>
        <dbReference type="ARBA" id="ARBA00022729"/>
    </source>
</evidence>
<evidence type="ECO:0000313" key="9">
    <source>
        <dbReference type="EMBL" id="KAK3867378.1"/>
    </source>
</evidence>
<keyword evidence="3" id="KW-0677">Repeat</keyword>
<evidence type="ECO:0000313" key="10">
    <source>
        <dbReference type="Proteomes" id="UP001286313"/>
    </source>
</evidence>
<dbReference type="InterPro" id="IPR002557">
    <property type="entry name" value="Chitin-bd_dom"/>
</dbReference>
<feature type="compositionally biased region" description="Acidic residues" evidence="6">
    <location>
        <begin position="331"/>
        <end position="344"/>
    </location>
</feature>
<reference evidence="9" key="1">
    <citation type="submission" date="2023-10" db="EMBL/GenBank/DDBJ databases">
        <title>Genome assemblies of two species of porcelain crab, Petrolisthes cinctipes and Petrolisthes manimaculis (Anomura: Porcellanidae).</title>
        <authorList>
            <person name="Angst P."/>
        </authorList>
    </citation>
    <scope>NUCLEOTIDE SEQUENCE</scope>
    <source>
        <strain evidence="9">PB745_01</strain>
        <tissue evidence="9">Gill</tissue>
    </source>
</reference>
<dbReference type="InterPro" id="IPR051940">
    <property type="entry name" value="Chitin_bind-dev_reg"/>
</dbReference>
<dbReference type="SUPFAM" id="SSF57625">
    <property type="entry name" value="Invertebrate chitin-binding proteins"/>
    <property type="match status" value="3"/>
</dbReference>
<protein>
    <recommendedName>
        <fullName evidence="8">Chitin-binding type-2 domain-containing protein</fullName>
    </recommendedName>
</protein>
<evidence type="ECO:0000256" key="3">
    <source>
        <dbReference type="ARBA" id="ARBA00022737"/>
    </source>
</evidence>
<evidence type="ECO:0000256" key="7">
    <source>
        <dbReference type="SAM" id="SignalP"/>
    </source>
</evidence>
<dbReference type="Gene3D" id="2.170.140.10">
    <property type="entry name" value="Chitin binding domain"/>
    <property type="match status" value="3"/>
</dbReference>
<accession>A0AAE1F6L2</accession>
<feature type="compositionally biased region" description="Low complexity" evidence="6">
    <location>
        <begin position="360"/>
        <end position="384"/>
    </location>
</feature>
<comment type="caution">
    <text evidence="9">The sequence shown here is derived from an EMBL/GenBank/DDBJ whole genome shotgun (WGS) entry which is preliminary data.</text>
</comment>
<evidence type="ECO:0000256" key="6">
    <source>
        <dbReference type="SAM" id="MobiDB-lite"/>
    </source>
</evidence>
<proteinExistence type="predicted"/>
<keyword evidence="10" id="KW-1185">Reference proteome</keyword>
<gene>
    <name evidence="9" type="ORF">Pcinc_027157</name>
</gene>
<evidence type="ECO:0000256" key="1">
    <source>
        <dbReference type="ARBA" id="ARBA00022669"/>
    </source>
</evidence>
<dbReference type="EMBL" id="JAWQEG010003215">
    <property type="protein sequence ID" value="KAK3867378.1"/>
    <property type="molecule type" value="Genomic_DNA"/>
</dbReference>
<dbReference type="PANTHER" id="PTHR23301:SF104">
    <property type="entry name" value="BCDNA.GH02976"/>
    <property type="match status" value="1"/>
</dbReference>